<name>A0A0W0YLW3_9GAMM</name>
<evidence type="ECO:0000256" key="4">
    <source>
        <dbReference type="RuleBase" id="RU003345"/>
    </source>
</evidence>
<dbReference type="STRING" id="1122169.Lsha_2253"/>
<dbReference type="eggNOG" id="COG1012">
    <property type="taxonomic scope" value="Bacteria"/>
</dbReference>
<protein>
    <submittedName>
        <fullName evidence="6">Glycine betaine aldehyde dehydrogenase</fullName>
    </submittedName>
</protein>
<dbReference type="SUPFAM" id="SSF53720">
    <property type="entry name" value="ALDH-like"/>
    <property type="match status" value="1"/>
</dbReference>
<keyword evidence="7" id="KW-1185">Reference proteome</keyword>
<dbReference type="CDD" id="cd07119">
    <property type="entry name" value="ALDH_BADH-GbsA"/>
    <property type="match status" value="1"/>
</dbReference>
<dbReference type="Proteomes" id="UP000054600">
    <property type="component" value="Unassembled WGS sequence"/>
</dbReference>
<dbReference type="PATRIC" id="fig|1122169.6.peg.2593"/>
<dbReference type="InterPro" id="IPR016161">
    <property type="entry name" value="Ald_DH/histidinol_DH"/>
</dbReference>
<dbReference type="EMBL" id="LNYW01000063">
    <property type="protein sequence ID" value="KTD57819.1"/>
    <property type="molecule type" value="Genomic_DNA"/>
</dbReference>
<accession>A0A0W0YLW3</accession>
<evidence type="ECO:0000256" key="3">
    <source>
        <dbReference type="PROSITE-ProRule" id="PRU10007"/>
    </source>
</evidence>
<evidence type="ECO:0000256" key="2">
    <source>
        <dbReference type="ARBA" id="ARBA00023002"/>
    </source>
</evidence>
<feature type="active site" evidence="3">
    <location>
        <position position="271"/>
    </location>
</feature>
<dbReference type="PROSITE" id="PS00687">
    <property type="entry name" value="ALDEHYDE_DEHYDR_GLU"/>
    <property type="match status" value="1"/>
</dbReference>
<dbReference type="GO" id="GO:0016620">
    <property type="term" value="F:oxidoreductase activity, acting on the aldehyde or oxo group of donors, NAD or NADP as acceptor"/>
    <property type="evidence" value="ECO:0007669"/>
    <property type="project" value="InterPro"/>
</dbReference>
<proteinExistence type="inferred from homology"/>
<dbReference type="PROSITE" id="PS00070">
    <property type="entry name" value="ALDEHYDE_DEHYDR_CYS"/>
    <property type="match status" value="1"/>
</dbReference>
<dbReference type="InterPro" id="IPR016160">
    <property type="entry name" value="Ald_DH_CS_CYS"/>
</dbReference>
<evidence type="ECO:0000313" key="6">
    <source>
        <dbReference type="EMBL" id="KTD57819.1"/>
    </source>
</evidence>
<comment type="similarity">
    <text evidence="1 4">Belongs to the aldehyde dehydrogenase family.</text>
</comment>
<evidence type="ECO:0000313" key="7">
    <source>
        <dbReference type="Proteomes" id="UP000054600"/>
    </source>
</evidence>
<sequence>MVIGKQLKNKCALNTIKTGADQMKNYKMYVDGTFTSALSGATRNIIDPANGELIATVPESAKEDVVLAIKAARKAFDEGDWKKTTALDRGKLLFMLADLIRANATRLAKLETKNCGKPLAEAEYDVADAANCFEFYGGLATKIHGETMSVPANSFSYVVREPIGVCGQIIPWNFPLLMAAWKLAPALAAGNTVILKPSELTPLTALELFKLIDQCNFPAGVVNLITGPGVGAGEELALNALVDKIAFTGGTVTGKKIMQAATGNLKKVSLELGGKNPNIVFADCDLDMAIDGALFGAFANQGEVCSAGSRLLVERSIHQKIIAGMLQKIPNIKLGHGLDDGVKMGPLVSRAHLEKVEQYVRIGIEEGAKLLCGGKRPEGKAFAKGNFFEPTIFDAVTPQMRIAREEIFGPVLVVIPFDTEEEAIQIANDTEYGLAAAVWTRDLSRAHRVTSQLRAGILWVNHYHPTYNEMPWGGYKQSGSGRELGLYGIESYLEIKQVNINLDNTPIGWY</sequence>
<dbReference type="Gene3D" id="3.40.309.10">
    <property type="entry name" value="Aldehyde Dehydrogenase, Chain A, domain 2"/>
    <property type="match status" value="1"/>
</dbReference>
<dbReference type="InterPro" id="IPR016162">
    <property type="entry name" value="Ald_DH_N"/>
</dbReference>
<dbReference type="Pfam" id="PF00171">
    <property type="entry name" value="Aldedh"/>
    <property type="match status" value="1"/>
</dbReference>
<dbReference type="FunFam" id="3.40.605.10:FF:000007">
    <property type="entry name" value="NAD/NADP-dependent betaine aldehyde dehydrogenase"/>
    <property type="match status" value="1"/>
</dbReference>
<dbReference type="InterPro" id="IPR016163">
    <property type="entry name" value="Ald_DH_C"/>
</dbReference>
<evidence type="ECO:0000259" key="5">
    <source>
        <dbReference type="Pfam" id="PF00171"/>
    </source>
</evidence>
<feature type="domain" description="Aldehyde dehydrogenase" evidence="5">
    <location>
        <begin position="41"/>
        <end position="498"/>
    </location>
</feature>
<dbReference type="InterPro" id="IPR029510">
    <property type="entry name" value="Ald_DH_CS_GLU"/>
</dbReference>
<dbReference type="AlphaFoldDB" id="A0A0W0YLW3"/>
<organism evidence="6 7">
    <name type="scientific">Legionella shakespearei DSM 23087</name>
    <dbReference type="NCBI Taxonomy" id="1122169"/>
    <lineage>
        <taxon>Bacteria</taxon>
        <taxon>Pseudomonadati</taxon>
        <taxon>Pseudomonadota</taxon>
        <taxon>Gammaproteobacteria</taxon>
        <taxon>Legionellales</taxon>
        <taxon>Legionellaceae</taxon>
        <taxon>Legionella</taxon>
    </lineage>
</organism>
<dbReference type="PANTHER" id="PTHR11699">
    <property type="entry name" value="ALDEHYDE DEHYDROGENASE-RELATED"/>
    <property type="match status" value="1"/>
</dbReference>
<reference evidence="6 7" key="1">
    <citation type="submission" date="2015-11" db="EMBL/GenBank/DDBJ databases">
        <title>Genomic analysis of 38 Legionella species identifies large and diverse effector repertoires.</title>
        <authorList>
            <person name="Burstein D."/>
            <person name="Amaro F."/>
            <person name="Zusman T."/>
            <person name="Lifshitz Z."/>
            <person name="Cohen O."/>
            <person name="Gilbert J.A."/>
            <person name="Pupko T."/>
            <person name="Shuman H.A."/>
            <person name="Segal G."/>
        </authorList>
    </citation>
    <scope>NUCLEOTIDE SEQUENCE [LARGE SCALE GENOMIC DNA]</scope>
    <source>
        <strain evidence="6 7">ATCC 49655</strain>
    </source>
</reference>
<evidence type="ECO:0000256" key="1">
    <source>
        <dbReference type="ARBA" id="ARBA00009986"/>
    </source>
</evidence>
<comment type="caution">
    <text evidence="6">The sequence shown here is derived from an EMBL/GenBank/DDBJ whole genome shotgun (WGS) entry which is preliminary data.</text>
</comment>
<dbReference type="FunFam" id="3.40.309.10:FF:000012">
    <property type="entry name" value="Betaine aldehyde dehydrogenase"/>
    <property type="match status" value="1"/>
</dbReference>
<keyword evidence="2 4" id="KW-0560">Oxidoreductase</keyword>
<gene>
    <name evidence="6" type="primary">gbsA</name>
    <name evidence="6" type="ORF">Lsha_2253</name>
</gene>
<dbReference type="InterPro" id="IPR015590">
    <property type="entry name" value="Aldehyde_DH_dom"/>
</dbReference>
<dbReference type="Gene3D" id="3.40.605.10">
    <property type="entry name" value="Aldehyde Dehydrogenase, Chain A, domain 1"/>
    <property type="match status" value="1"/>
</dbReference>